<evidence type="ECO:0000259" key="2">
    <source>
        <dbReference type="Pfam" id="PF01326"/>
    </source>
</evidence>
<dbReference type="Gene3D" id="3.30.1490.20">
    <property type="entry name" value="ATP-grasp fold, A domain"/>
    <property type="match status" value="1"/>
</dbReference>
<proteinExistence type="predicted"/>
<dbReference type="OrthoDB" id="9765468at2"/>
<keyword evidence="4" id="KW-1185">Reference proteome</keyword>
<dbReference type="InterPro" id="IPR018274">
    <property type="entry name" value="PEP_util_AS"/>
</dbReference>
<keyword evidence="3" id="KW-0670">Pyruvate</keyword>
<accession>A0A366F9G6</accession>
<dbReference type="PROSITE" id="PS00370">
    <property type="entry name" value="PEP_ENZYMES_PHOS_SITE"/>
    <property type="match status" value="1"/>
</dbReference>
<comment type="caution">
    <text evidence="3">The sequence shown here is derived from an EMBL/GenBank/DDBJ whole genome shotgun (WGS) entry which is preliminary data.</text>
</comment>
<dbReference type="PANTHER" id="PTHR22931">
    <property type="entry name" value="PHOSPHOENOLPYRUVATE DIKINASE-RELATED"/>
    <property type="match status" value="1"/>
</dbReference>
<dbReference type="InterPro" id="IPR008279">
    <property type="entry name" value="PEP-util_enz_mobile_dom"/>
</dbReference>
<dbReference type="Gene3D" id="1.10.189.10">
    <property type="entry name" value="Pyruvate Phosphate Dikinase, domain 2"/>
    <property type="match status" value="1"/>
</dbReference>
<dbReference type="Pfam" id="PF01326">
    <property type="entry name" value="PPDK_N"/>
    <property type="match status" value="1"/>
</dbReference>
<dbReference type="GO" id="GO:0050242">
    <property type="term" value="F:pyruvate, phosphate dikinase activity"/>
    <property type="evidence" value="ECO:0007669"/>
    <property type="project" value="InterPro"/>
</dbReference>
<evidence type="ECO:0000313" key="3">
    <source>
        <dbReference type="EMBL" id="RBP10409.1"/>
    </source>
</evidence>
<feature type="domain" description="Pyruvate phosphate dikinase AMP/ATP-binding" evidence="2">
    <location>
        <begin position="65"/>
        <end position="292"/>
    </location>
</feature>
<dbReference type="PANTHER" id="PTHR22931:SF9">
    <property type="entry name" value="PYRUVATE, PHOSPHATE DIKINASE 1, CHLOROPLASTIC"/>
    <property type="match status" value="1"/>
</dbReference>
<dbReference type="SUPFAM" id="SSF52009">
    <property type="entry name" value="Phosphohistidine domain"/>
    <property type="match status" value="1"/>
</dbReference>
<reference evidence="3 4" key="1">
    <citation type="submission" date="2018-06" db="EMBL/GenBank/DDBJ databases">
        <title>Genomic Encyclopedia of Type Strains, Phase IV (KMG-IV): sequencing the most valuable type-strain genomes for metagenomic binning, comparative biology and taxonomic classification.</title>
        <authorList>
            <person name="Goeker M."/>
        </authorList>
    </citation>
    <scope>NUCLEOTIDE SEQUENCE [LARGE SCALE GENOMIC DNA]</scope>
    <source>
        <strain evidence="3 4">DSM 24875</strain>
    </source>
</reference>
<dbReference type="SUPFAM" id="SSF56059">
    <property type="entry name" value="Glutathione synthetase ATP-binding domain-like"/>
    <property type="match status" value="1"/>
</dbReference>
<dbReference type="GO" id="GO:0005524">
    <property type="term" value="F:ATP binding"/>
    <property type="evidence" value="ECO:0007669"/>
    <property type="project" value="InterPro"/>
</dbReference>
<dbReference type="Pfam" id="PF00391">
    <property type="entry name" value="PEP-utilizers"/>
    <property type="match status" value="1"/>
</dbReference>
<dbReference type="InterPro" id="IPR002192">
    <property type="entry name" value="PPDK_AMP/ATP-bd"/>
</dbReference>
<dbReference type="Gene3D" id="1.20.80.30">
    <property type="match status" value="1"/>
</dbReference>
<keyword evidence="3" id="KW-0418">Kinase</keyword>
<dbReference type="InterPro" id="IPR010121">
    <property type="entry name" value="Pyruvate_phosphate_dikinase"/>
</dbReference>
<evidence type="ECO:0000259" key="1">
    <source>
        <dbReference type="Pfam" id="PF00391"/>
    </source>
</evidence>
<dbReference type="EMBL" id="QNRK01000019">
    <property type="protein sequence ID" value="RBP10409.1"/>
    <property type="molecule type" value="Genomic_DNA"/>
</dbReference>
<dbReference type="Proteomes" id="UP000253529">
    <property type="component" value="Unassembled WGS sequence"/>
</dbReference>
<gene>
    <name evidence="3" type="ORF">DFR50_11980</name>
</gene>
<feature type="domain" description="PEP-utilising enzyme mobile" evidence="1">
    <location>
        <begin position="425"/>
        <end position="505"/>
    </location>
</feature>
<dbReference type="InterPro" id="IPR013815">
    <property type="entry name" value="ATP_grasp_subdomain_1"/>
</dbReference>
<dbReference type="InterPro" id="IPR036637">
    <property type="entry name" value="Phosphohistidine_dom_sf"/>
</dbReference>
<keyword evidence="3" id="KW-0808">Transferase</keyword>
<evidence type="ECO:0000313" key="4">
    <source>
        <dbReference type="Proteomes" id="UP000253529"/>
    </source>
</evidence>
<dbReference type="GO" id="GO:0016301">
    <property type="term" value="F:kinase activity"/>
    <property type="evidence" value="ECO:0007669"/>
    <property type="project" value="UniProtKB-KW"/>
</dbReference>
<sequence length="534" mass="56125">MADAQENVRMAELYPILRGSALAPGGAEEVGNKAWNLMRMARAGLPVPPAFVLPTAWCGRADAAAKLPPALAQGVKLLEGATGRTFGGSRRPLLVSVRSGAAVSMPGMMETVLDVGLNADTVEALIRGTGNPRLAWDSYRRLVQGYAEVGAGFQTAPFDALVAAAVATAHAESERELDHRDLRTLTHAMLASYTDLAGEDFPADPSVQLLAATEAVLRSWNAEKAVDYRRLNRIDDAAGTAVTVQTMVFGNAGGASGAGVGFTRNPATGAREFYFDFQFDGQGEDVVGGRRNLTDHDRLRRTLPAIWTRLNETCRTLETLFGDAQDFEFTVQSGELFLLQTRRAKRTDWAALAIAADMVAEGVLTPKAALTQIAGIDLGSVVRTSFAPPVPPTLAIALVASLGVASGAIALDTAAVVRLAAAGVPTILVRRDTVTSDIVGMAQAVGILTGSGGRTSHAAVVARQLGKVCLVACPRLEIDLERRQCRIGDTLLDEGDMLALDGNTGAVHAGKLAVVQERPDAALAIIAGWRSADA</sequence>
<dbReference type="AlphaFoldDB" id="A0A366F9G6"/>
<organism evidence="3 4">
    <name type="scientific">Roseiarcus fermentans</name>
    <dbReference type="NCBI Taxonomy" id="1473586"/>
    <lineage>
        <taxon>Bacteria</taxon>
        <taxon>Pseudomonadati</taxon>
        <taxon>Pseudomonadota</taxon>
        <taxon>Alphaproteobacteria</taxon>
        <taxon>Hyphomicrobiales</taxon>
        <taxon>Roseiarcaceae</taxon>
        <taxon>Roseiarcus</taxon>
    </lineage>
</organism>
<name>A0A366F9G6_9HYPH</name>
<dbReference type="Gene3D" id="3.30.470.20">
    <property type="entry name" value="ATP-grasp fold, B domain"/>
    <property type="match status" value="1"/>
</dbReference>
<protein>
    <submittedName>
        <fullName evidence="3">Pyruvate,orthophosphate dikinase</fullName>
    </submittedName>
</protein>
<dbReference type="Gene3D" id="3.50.30.10">
    <property type="entry name" value="Phosphohistidine domain"/>
    <property type="match status" value="1"/>
</dbReference>